<evidence type="ECO:0000256" key="2">
    <source>
        <dbReference type="SAM" id="Phobius"/>
    </source>
</evidence>
<feature type="compositionally biased region" description="Low complexity" evidence="1">
    <location>
        <begin position="284"/>
        <end position="300"/>
    </location>
</feature>
<sequence>MTPEHARLVAALRELRAGAGLSLAALAERTAYSKSSWERYLNGKALPPRQAVQELCRLADRPPGRPLALWEMAESRWSGRSAATPQPASSSSTGSSAEGPPPRPVEAATTDGPRRRLGRSRLLVLLASVYSVIVGGVAVVLLVLLPESEAPRAEPSPSSVPFSFAPLCHGAACEGRDPMRLICGIGPDTLATHRTATGAHVELRHSEKCGATWVRTWGTEIGDRVEVTADGPTHSVRIGNAEDAAAFVYTAMTEATVGGTVRACFRPASADHERECFEARVTEPSARPSSPSVRPGSERA</sequence>
<dbReference type="SMART" id="SM00530">
    <property type="entry name" value="HTH_XRE"/>
    <property type="match status" value="1"/>
</dbReference>
<name>A0ABS2I599_9ACTN</name>
<proteinExistence type="predicted"/>
<accession>A0ABS2I599</accession>
<feature type="compositionally biased region" description="Low complexity" evidence="1">
    <location>
        <begin position="81"/>
        <end position="98"/>
    </location>
</feature>
<feature type="transmembrane region" description="Helical" evidence="2">
    <location>
        <begin position="122"/>
        <end position="145"/>
    </location>
</feature>
<evidence type="ECO:0000313" key="5">
    <source>
        <dbReference type="Proteomes" id="UP000712045"/>
    </source>
</evidence>
<dbReference type="Pfam" id="PF10901">
    <property type="entry name" value="DUF2690"/>
    <property type="match status" value="1"/>
</dbReference>
<evidence type="ECO:0000313" key="4">
    <source>
        <dbReference type="EMBL" id="MBM7057020.1"/>
    </source>
</evidence>
<dbReference type="EMBL" id="JAFEUF010000159">
    <property type="protein sequence ID" value="MBM7057020.1"/>
    <property type="molecule type" value="Genomic_DNA"/>
</dbReference>
<dbReference type="Pfam" id="PF13560">
    <property type="entry name" value="HTH_31"/>
    <property type="match status" value="1"/>
</dbReference>
<evidence type="ECO:0000256" key="1">
    <source>
        <dbReference type="SAM" id="MobiDB-lite"/>
    </source>
</evidence>
<keyword evidence="2" id="KW-0812">Transmembrane</keyword>
<dbReference type="RefSeq" id="WP_205085171.1">
    <property type="nucleotide sequence ID" value="NZ_JAFEUF010000159.1"/>
</dbReference>
<dbReference type="InterPro" id="IPR010982">
    <property type="entry name" value="Lambda_DNA-bd_dom_sf"/>
</dbReference>
<dbReference type="InterPro" id="IPR021224">
    <property type="entry name" value="DUF2690"/>
</dbReference>
<dbReference type="SUPFAM" id="SSF47413">
    <property type="entry name" value="lambda repressor-like DNA-binding domains"/>
    <property type="match status" value="1"/>
</dbReference>
<dbReference type="Proteomes" id="UP000712045">
    <property type="component" value="Unassembled WGS sequence"/>
</dbReference>
<dbReference type="CDD" id="cd00093">
    <property type="entry name" value="HTH_XRE"/>
    <property type="match status" value="1"/>
</dbReference>
<gene>
    <name evidence="4" type="ORF">JS521_24890</name>
</gene>
<keyword evidence="2" id="KW-1133">Transmembrane helix</keyword>
<feature type="region of interest" description="Disordered" evidence="1">
    <location>
        <begin position="279"/>
        <end position="300"/>
    </location>
</feature>
<comment type="caution">
    <text evidence="4">The sequence shown here is derived from an EMBL/GenBank/DDBJ whole genome shotgun (WGS) entry which is preliminary data.</text>
</comment>
<feature type="domain" description="HTH cro/C1-type" evidence="3">
    <location>
        <begin position="11"/>
        <end position="66"/>
    </location>
</feature>
<reference evidence="4 5" key="1">
    <citation type="submission" date="2021-02" db="EMBL/GenBank/DDBJ databases">
        <title>Genome Streptomyces sp. RHZ10.</title>
        <authorList>
            <person name="Besaury L."/>
        </authorList>
    </citation>
    <scope>NUCLEOTIDE SEQUENCE [LARGE SCALE GENOMIC DNA]</scope>
    <source>
        <strain evidence="4 5">RHZ10</strain>
    </source>
</reference>
<dbReference type="InterPro" id="IPR001387">
    <property type="entry name" value="Cro/C1-type_HTH"/>
</dbReference>
<keyword evidence="5" id="KW-1185">Reference proteome</keyword>
<dbReference type="Gene3D" id="1.10.260.40">
    <property type="entry name" value="lambda repressor-like DNA-binding domains"/>
    <property type="match status" value="1"/>
</dbReference>
<protein>
    <submittedName>
        <fullName evidence="4">DUF2690 domain-containing protein</fullName>
    </submittedName>
</protein>
<keyword evidence="2" id="KW-0472">Membrane</keyword>
<organism evidence="4 5">
    <name type="scientific">Streptomyces durocortorensis</name>
    <dbReference type="NCBI Taxonomy" id="2811104"/>
    <lineage>
        <taxon>Bacteria</taxon>
        <taxon>Bacillati</taxon>
        <taxon>Actinomycetota</taxon>
        <taxon>Actinomycetes</taxon>
        <taxon>Kitasatosporales</taxon>
        <taxon>Streptomycetaceae</taxon>
        <taxon>Streptomyces</taxon>
    </lineage>
</organism>
<feature type="region of interest" description="Disordered" evidence="1">
    <location>
        <begin position="79"/>
        <end position="113"/>
    </location>
</feature>
<evidence type="ECO:0000259" key="3">
    <source>
        <dbReference type="SMART" id="SM00530"/>
    </source>
</evidence>